<name>A0A8B9NFA8_9AVES</name>
<keyword evidence="4 5" id="KW-0472">Membrane</keyword>
<dbReference type="AlphaFoldDB" id="A0A8B9NFA8"/>
<keyword evidence="8" id="KW-1185">Reference proteome</keyword>
<reference evidence="7" key="1">
    <citation type="submission" date="2025-08" db="UniProtKB">
        <authorList>
            <consortium name="Ensembl"/>
        </authorList>
    </citation>
    <scope>IDENTIFICATION</scope>
</reference>
<feature type="transmembrane region" description="Helical" evidence="5">
    <location>
        <begin position="288"/>
        <end position="306"/>
    </location>
</feature>
<evidence type="ECO:0000256" key="1">
    <source>
        <dbReference type="ARBA" id="ARBA00004141"/>
    </source>
</evidence>
<dbReference type="GO" id="GO:0016020">
    <property type="term" value="C:membrane"/>
    <property type="evidence" value="ECO:0007669"/>
    <property type="project" value="UniProtKB-SubCell"/>
</dbReference>
<dbReference type="PANTHER" id="PTHR11814">
    <property type="entry name" value="SULFATE TRANSPORTER"/>
    <property type="match status" value="1"/>
</dbReference>
<reference evidence="7" key="2">
    <citation type="submission" date="2025-09" db="UniProtKB">
        <authorList>
            <consortium name="Ensembl"/>
        </authorList>
    </citation>
    <scope>IDENTIFICATION</scope>
</reference>
<evidence type="ECO:0000259" key="6">
    <source>
        <dbReference type="Pfam" id="PF00916"/>
    </source>
</evidence>
<protein>
    <submittedName>
        <fullName evidence="7">Solute carrier family 26 member 8</fullName>
    </submittedName>
</protein>
<evidence type="ECO:0000313" key="7">
    <source>
        <dbReference type="Ensembl" id="ENSANIP00000022092.1"/>
    </source>
</evidence>
<dbReference type="InterPro" id="IPR001902">
    <property type="entry name" value="SLC26A/SulP_fam"/>
</dbReference>
<evidence type="ECO:0000256" key="5">
    <source>
        <dbReference type="SAM" id="Phobius"/>
    </source>
</evidence>
<keyword evidence="2 5" id="KW-0812">Transmembrane</keyword>
<feature type="transmembrane region" description="Helical" evidence="5">
    <location>
        <begin position="361"/>
        <end position="381"/>
    </location>
</feature>
<dbReference type="Proteomes" id="UP000694541">
    <property type="component" value="Unplaced"/>
</dbReference>
<evidence type="ECO:0000256" key="2">
    <source>
        <dbReference type="ARBA" id="ARBA00022692"/>
    </source>
</evidence>
<dbReference type="Ensembl" id="ENSANIT00000022827.1">
    <property type="protein sequence ID" value="ENSANIP00000022092.1"/>
    <property type="gene ID" value="ENSANIG00000014837.1"/>
</dbReference>
<sequence length="629" mass="70491">MFRKITLKMFPILNWLFSYRFREWILRDLHAGLSVGMFQIPQGLLGVWLTRLPLPNINGFLSAFCCSMTYVIFGTSHHISIGSFSILNMMVTNILKTVNFNQTLSSNGSLDNFSDPTFMKDYMEALTLTASITFLTGIIQLLLGCFCLGFVTAYLPKTLIDAYLTAAALHVIVSQFTFIFDVMLDFHKGPLGIFYNLFHFFLTLPKANATSILLFLLGVATLRVNTSIMITYKYSPIAFPMELLLIITFSIISNHIHLHAESSSAVVSMIPQRFLPPTPPDLSNLSKIILHAFSLAIVSYFLLDFVGERYASLHNYNIASNQELIAVGLCNICSSFFKSFVVSCAISGTVIQEKTGGRTQLAAAIGASMMLVIALKLGHFFQMMPNGILAAIVVFNMLPFLKKFLDIPILWRKDKYHFVIWLVTFAAVLCFDLDVGLAILLLGTTLTDTTSVLQAREIEGIKIFQCCSSISFANMNHFKTYLLRKMDMKAVPLDESEMRALISLSLSDTAVERKDLKCSCVCDPPLPPPRVSFKSIFIYSVCLRCLVEVTSQIPVSWAIARCGRVRYYLVAEGTLLTTSEACPSHLLLCILLWLFPIFTVISDVFFTMREAMSYDLQYCLTCSKKFSTS</sequence>
<feature type="transmembrane region" description="Helical" evidence="5">
    <location>
        <begin position="234"/>
        <end position="252"/>
    </location>
</feature>
<evidence type="ECO:0000313" key="8">
    <source>
        <dbReference type="Proteomes" id="UP000694541"/>
    </source>
</evidence>
<dbReference type="Gene3D" id="3.30.750.24">
    <property type="entry name" value="STAS domain"/>
    <property type="match status" value="1"/>
</dbReference>
<evidence type="ECO:0000256" key="4">
    <source>
        <dbReference type="ARBA" id="ARBA00023136"/>
    </source>
</evidence>
<dbReference type="InterPro" id="IPR036513">
    <property type="entry name" value="STAS_dom_sf"/>
</dbReference>
<feature type="domain" description="SLC26A/SulP transporter" evidence="6">
    <location>
        <begin position="27"/>
        <end position="424"/>
    </location>
</feature>
<dbReference type="Pfam" id="PF00916">
    <property type="entry name" value="Sulfate_transp"/>
    <property type="match status" value="1"/>
</dbReference>
<organism evidence="7 8">
    <name type="scientific">Accipiter nisus</name>
    <name type="common">Eurasian sparrowhawk</name>
    <dbReference type="NCBI Taxonomy" id="211598"/>
    <lineage>
        <taxon>Eukaryota</taxon>
        <taxon>Metazoa</taxon>
        <taxon>Chordata</taxon>
        <taxon>Craniata</taxon>
        <taxon>Vertebrata</taxon>
        <taxon>Euteleostomi</taxon>
        <taxon>Archelosauria</taxon>
        <taxon>Archosauria</taxon>
        <taxon>Dinosauria</taxon>
        <taxon>Saurischia</taxon>
        <taxon>Theropoda</taxon>
        <taxon>Coelurosauria</taxon>
        <taxon>Aves</taxon>
        <taxon>Neognathae</taxon>
        <taxon>Neoaves</taxon>
        <taxon>Telluraves</taxon>
        <taxon>Accipitrimorphae</taxon>
        <taxon>Accipitriformes</taxon>
        <taxon>Accipitridae</taxon>
        <taxon>Accipitrinae</taxon>
        <taxon>Accipiter</taxon>
    </lineage>
</organism>
<feature type="transmembrane region" description="Helical" evidence="5">
    <location>
        <begin position="55"/>
        <end position="73"/>
    </location>
</feature>
<comment type="subcellular location">
    <subcellularLocation>
        <location evidence="1">Membrane</location>
        <topology evidence="1">Multi-pass membrane protein</topology>
    </subcellularLocation>
</comment>
<feature type="transmembrane region" description="Helical" evidence="5">
    <location>
        <begin position="200"/>
        <end position="222"/>
    </location>
</feature>
<feature type="transmembrane region" description="Helical" evidence="5">
    <location>
        <begin position="585"/>
        <end position="606"/>
    </location>
</feature>
<keyword evidence="3 5" id="KW-1133">Transmembrane helix</keyword>
<feature type="transmembrane region" description="Helical" evidence="5">
    <location>
        <begin position="417"/>
        <end position="442"/>
    </location>
</feature>
<dbReference type="InterPro" id="IPR011547">
    <property type="entry name" value="SLC26A/SulP_dom"/>
</dbReference>
<evidence type="ECO:0000256" key="3">
    <source>
        <dbReference type="ARBA" id="ARBA00022989"/>
    </source>
</evidence>
<feature type="transmembrane region" description="Helical" evidence="5">
    <location>
        <begin position="162"/>
        <end position="180"/>
    </location>
</feature>
<accession>A0A8B9NFA8</accession>
<feature type="transmembrane region" description="Helical" evidence="5">
    <location>
        <begin position="125"/>
        <end position="155"/>
    </location>
</feature>
<dbReference type="GO" id="GO:0055085">
    <property type="term" value="P:transmembrane transport"/>
    <property type="evidence" value="ECO:0007669"/>
    <property type="project" value="InterPro"/>
</dbReference>
<proteinExistence type="predicted"/>
<feature type="transmembrane region" description="Helical" evidence="5">
    <location>
        <begin position="387"/>
        <end position="405"/>
    </location>
</feature>